<evidence type="ECO:0000256" key="3">
    <source>
        <dbReference type="ARBA" id="ARBA00022475"/>
    </source>
</evidence>
<dbReference type="Gene3D" id="1.20.1070.10">
    <property type="entry name" value="Rhodopsin 7-helix transmembrane proteins"/>
    <property type="match status" value="1"/>
</dbReference>
<feature type="transmembrane region" description="Helical" evidence="12">
    <location>
        <begin position="247"/>
        <end position="267"/>
    </location>
</feature>
<dbReference type="PANTHER" id="PTHR45620:SF17">
    <property type="entry name" value="PDF RECEPTOR"/>
    <property type="match status" value="1"/>
</dbReference>
<dbReference type="GO" id="GO:0005886">
    <property type="term" value="C:plasma membrane"/>
    <property type="evidence" value="ECO:0007669"/>
    <property type="project" value="UniProtKB-SubCell"/>
</dbReference>
<evidence type="ECO:0000256" key="11">
    <source>
        <dbReference type="SAM" id="MobiDB-lite"/>
    </source>
</evidence>
<feature type="transmembrane region" description="Helical" evidence="12">
    <location>
        <begin position="338"/>
        <end position="358"/>
    </location>
</feature>
<feature type="domain" description="G-protein coupled receptors family 2 profile 1" evidence="13">
    <location>
        <begin position="134"/>
        <end position="228"/>
    </location>
</feature>
<feature type="transmembrane region" description="Helical" evidence="12">
    <location>
        <begin position="491"/>
        <end position="513"/>
    </location>
</feature>
<keyword evidence="6" id="KW-0297">G-protein coupled receptor</keyword>
<reference evidence="15 16" key="1">
    <citation type="submission" date="2015-01" db="EMBL/GenBank/DDBJ databases">
        <title>Evolution of Trichinella species and genotypes.</title>
        <authorList>
            <person name="Korhonen P.K."/>
            <person name="Edoardo P."/>
            <person name="Giuseppe L.R."/>
            <person name="Gasser R.B."/>
        </authorList>
    </citation>
    <scope>NUCLEOTIDE SEQUENCE [LARGE SCALE GENOMIC DNA]</scope>
    <source>
        <strain evidence="15">ISS176</strain>
    </source>
</reference>
<dbReference type="PANTHER" id="PTHR45620">
    <property type="entry name" value="PDF RECEPTOR-LIKE PROTEIN-RELATED"/>
    <property type="match status" value="1"/>
</dbReference>
<dbReference type="GO" id="GO:0008528">
    <property type="term" value="F:G protein-coupled peptide receptor activity"/>
    <property type="evidence" value="ECO:0007669"/>
    <property type="project" value="TreeGrafter"/>
</dbReference>
<dbReference type="InterPro" id="IPR000832">
    <property type="entry name" value="GPCR_2_secretin-like"/>
</dbReference>
<dbReference type="Proteomes" id="UP000054826">
    <property type="component" value="Unassembled WGS sequence"/>
</dbReference>
<dbReference type="EMBL" id="JYDV01000124">
    <property type="protein sequence ID" value="KRZ30980.1"/>
    <property type="molecule type" value="Genomic_DNA"/>
</dbReference>
<dbReference type="PRINTS" id="PR00249">
    <property type="entry name" value="GPCRSECRETIN"/>
</dbReference>
<evidence type="ECO:0000256" key="12">
    <source>
        <dbReference type="SAM" id="Phobius"/>
    </source>
</evidence>
<keyword evidence="7 12" id="KW-0472">Membrane</keyword>
<keyword evidence="10" id="KW-0807">Transducer</keyword>
<dbReference type="Pfam" id="PF00002">
    <property type="entry name" value="7tm_2"/>
    <property type="match status" value="1"/>
</dbReference>
<dbReference type="AlphaFoldDB" id="A0A0V1J7P8"/>
<comment type="similarity">
    <text evidence="2">Belongs to the G-protein coupled receptor 2 family.</text>
</comment>
<keyword evidence="5 12" id="KW-1133">Transmembrane helix</keyword>
<dbReference type="InterPro" id="IPR036445">
    <property type="entry name" value="GPCR_2_extracell_dom_sf"/>
</dbReference>
<evidence type="ECO:0000313" key="15">
    <source>
        <dbReference type="EMBL" id="KRZ30980.1"/>
    </source>
</evidence>
<proteinExistence type="inferred from homology"/>
<sequence length="565" mass="64345">MTTNVSFIGLSSGRSKQLCAVNHFTSIGFAMPCWCPMQVHLEQIYETAIIVQLLPSAVYVVKCFTIWIALNRFKELTRAGFADSLTSLNRRQWGVSAEGKNKSRQMFICFYLVNNSNIPAMPKVDRLMATNFNECITALQATGQPVAAPSEGKSVIPWCNATWDSVLCWPAIPANTSFTLPCPPLKGLDTTKTVTKYCHNSGQWVGQTEDDFSNPSGWTNYYTCMLIDWEVIEKAQSIARGARNLEFVGLALSFVGLITAIIIFSVFRRLRVFRNQVHLQLMLAILLTVVIRLVLYVDQIFTQRIDTIKPGQVGTTINSMNYLCEAFYVALEYGKTVAFAWMFIEGFYLHNIVVVTVFEGEPKMLKYIIAGWGILIFCIPMIHVSVWLIVVIVKNAYRKTNRCLGNYYLEPEFWIMDGVRLSELLINFIFLLNIIRVLWSKVKETHSVRERQQMKKSVKAALMLIPLLGTPNILQTIPFNPTTNNIVGFAIFTYVASFFYMFQGFMVAVLYCFTNREVVNVIKCSWERYCLKHGFDHRHLPLLPKSQQTGTSELPNRRTQSTPNL</sequence>
<accession>A0A0V1J7P8</accession>
<evidence type="ECO:0000259" key="13">
    <source>
        <dbReference type="PROSITE" id="PS50227"/>
    </source>
</evidence>
<comment type="caution">
    <text evidence="15">The sequence shown here is derived from an EMBL/GenBank/DDBJ whole genome shotgun (WGS) entry which is preliminary data.</text>
</comment>
<evidence type="ECO:0000256" key="9">
    <source>
        <dbReference type="ARBA" id="ARBA00023180"/>
    </source>
</evidence>
<keyword evidence="4 12" id="KW-0812">Transmembrane</keyword>
<evidence type="ECO:0000256" key="4">
    <source>
        <dbReference type="ARBA" id="ARBA00022692"/>
    </source>
</evidence>
<feature type="compositionally biased region" description="Polar residues" evidence="11">
    <location>
        <begin position="545"/>
        <end position="565"/>
    </location>
</feature>
<dbReference type="GO" id="GO:0007188">
    <property type="term" value="P:adenylate cyclase-modulating G protein-coupled receptor signaling pathway"/>
    <property type="evidence" value="ECO:0007669"/>
    <property type="project" value="TreeGrafter"/>
</dbReference>
<gene>
    <name evidence="15" type="primary">pdfr-1</name>
    <name evidence="15" type="ORF">T4C_11188</name>
</gene>
<dbReference type="Pfam" id="PF02793">
    <property type="entry name" value="HRM"/>
    <property type="match status" value="1"/>
</dbReference>
<protein>
    <submittedName>
        <fullName evidence="15">Calcitonin receptor-like protein 1</fullName>
    </submittedName>
</protein>
<feature type="transmembrane region" description="Helical" evidence="12">
    <location>
        <begin position="279"/>
        <end position="297"/>
    </location>
</feature>
<dbReference type="InterPro" id="IPR050332">
    <property type="entry name" value="GPCR_2"/>
</dbReference>
<name>A0A0V1J7P8_TRIPS</name>
<dbReference type="InterPro" id="IPR017983">
    <property type="entry name" value="GPCR_2_secretin-like_CS"/>
</dbReference>
<feature type="region of interest" description="Disordered" evidence="11">
    <location>
        <begin position="542"/>
        <end position="565"/>
    </location>
</feature>
<evidence type="ECO:0000256" key="8">
    <source>
        <dbReference type="ARBA" id="ARBA00023170"/>
    </source>
</evidence>
<keyword evidence="8 15" id="KW-0675">Receptor</keyword>
<dbReference type="PROSITE" id="PS50227">
    <property type="entry name" value="G_PROTEIN_RECEP_F2_3"/>
    <property type="match status" value="1"/>
</dbReference>
<feature type="domain" description="G-protein coupled receptors family 2 profile 2" evidence="14">
    <location>
        <begin position="242"/>
        <end position="515"/>
    </location>
</feature>
<evidence type="ECO:0000256" key="10">
    <source>
        <dbReference type="ARBA" id="ARBA00023224"/>
    </source>
</evidence>
<dbReference type="PROSITE" id="PS50261">
    <property type="entry name" value="G_PROTEIN_RECEP_F2_4"/>
    <property type="match status" value="1"/>
</dbReference>
<keyword evidence="9" id="KW-0325">Glycoprotein</keyword>
<evidence type="ECO:0000256" key="6">
    <source>
        <dbReference type="ARBA" id="ARBA00023040"/>
    </source>
</evidence>
<evidence type="ECO:0000256" key="7">
    <source>
        <dbReference type="ARBA" id="ARBA00023136"/>
    </source>
</evidence>
<dbReference type="PROSITE" id="PS00650">
    <property type="entry name" value="G_PROTEIN_RECEP_F2_2"/>
    <property type="match status" value="1"/>
</dbReference>
<keyword evidence="3" id="KW-1003">Cell membrane</keyword>
<evidence type="ECO:0000256" key="2">
    <source>
        <dbReference type="ARBA" id="ARBA00005314"/>
    </source>
</evidence>
<dbReference type="InterPro" id="IPR017981">
    <property type="entry name" value="GPCR_2-like_7TM"/>
</dbReference>
<feature type="transmembrane region" description="Helical" evidence="12">
    <location>
        <begin position="370"/>
        <end position="393"/>
    </location>
</feature>
<organism evidence="15 16">
    <name type="scientific">Trichinella pseudospiralis</name>
    <name type="common">Parasitic roundworm</name>
    <dbReference type="NCBI Taxonomy" id="6337"/>
    <lineage>
        <taxon>Eukaryota</taxon>
        <taxon>Metazoa</taxon>
        <taxon>Ecdysozoa</taxon>
        <taxon>Nematoda</taxon>
        <taxon>Enoplea</taxon>
        <taxon>Dorylaimia</taxon>
        <taxon>Trichinellida</taxon>
        <taxon>Trichinellidae</taxon>
        <taxon>Trichinella</taxon>
    </lineage>
</organism>
<evidence type="ECO:0000256" key="5">
    <source>
        <dbReference type="ARBA" id="ARBA00022989"/>
    </source>
</evidence>
<evidence type="ECO:0000313" key="16">
    <source>
        <dbReference type="Proteomes" id="UP000054826"/>
    </source>
</evidence>
<feature type="transmembrane region" description="Helical" evidence="12">
    <location>
        <begin position="460"/>
        <end position="479"/>
    </location>
</feature>
<dbReference type="SUPFAM" id="SSF111418">
    <property type="entry name" value="Hormone receptor domain"/>
    <property type="match status" value="1"/>
</dbReference>
<dbReference type="GO" id="GO:0007166">
    <property type="term" value="P:cell surface receptor signaling pathway"/>
    <property type="evidence" value="ECO:0007669"/>
    <property type="project" value="InterPro"/>
</dbReference>
<comment type="subcellular location">
    <subcellularLocation>
        <location evidence="1">Cell membrane</location>
        <topology evidence="1">Multi-pass membrane protein</topology>
    </subcellularLocation>
</comment>
<evidence type="ECO:0000259" key="14">
    <source>
        <dbReference type="PROSITE" id="PS50261"/>
    </source>
</evidence>
<dbReference type="InterPro" id="IPR001879">
    <property type="entry name" value="GPCR_2_extracellular_dom"/>
</dbReference>
<dbReference type="SMART" id="SM00008">
    <property type="entry name" value="HormR"/>
    <property type="match status" value="1"/>
</dbReference>
<evidence type="ECO:0000256" key="1">
    <source>
        <dbReference type="ARBA" id="ARBA00004651"/>
    </source>
</evidence>
<dbReference type="Gene3D" id="4.10.1240.10">
    <property type="entry name" value="GPCR, family 2, extracellular hormone receptor domain"/>
    <property type="match status" value="1"/>
</dbReference>